<reference evidence="1" key="1">
    <citation type="submission" date="2020-03" db="EMBL/GenBank/DDBJ databases">
        <title>The deep terrestrial virosphere.</title>
        <authorList>
            <person name="Holmfeldt K."/>
            <person name="Nilsson E."/>
            <person name="Simone D."/>
            <person name="Lopez-Fernandez M."/>
            <person name="Wu X."/>
            <person name="de Brujin I."/>
            <person name="Lundin D."/>
            <person name="Andersson A."/>
            <person name="Bertilsson S."/>
            <person name="Dopson M."/>
        </authorList>
    </citation>
    <scope>NUCLEOTIDE SEQUENCE</scope>
    <source>
        <strain evidence="3">MM415A01256</strain>
        <strain evidence="2">MM415B01867</strain>
        <strain evidence="1">TM448A00611</strain>
    </source>
</reference>
<proteinExistence type="predicted"/>
<dbReference type="EMBL" id="MT141214">
    <property type="protein sequence ID" value="QJA56367.1"/>
    <property type="molecule type" value="Genomic_DNA"/>
</dbReference>
<protein>
    <recommendedName>
        <fullName evidence="4">PD-(D/E)XK nuclease superfamily protein</fullName>
    </recommendedName>
</protein>
<accession>A0A6H1ZI68</accession>
<gene>
    <name evidence="3" type="ORF">MM415A01256_0011</name>
    <name evidence="2" type="ORF">MM415B01867_0013</name>
    <name evidence="1" type="ORF">TM448A00611_0028</name>
</gene>
<evidence type="ECO:0000313" key="1">
    <source>
        <dbReference type="EMBL" id="QJA47159.1"/>
    </source>
</evidence>
<name>A0A6H1ZI68_9ZZZZ</name>
<dbReference type="EMBL" id="MT144033">
    <property type="protein sequence ID" value="QJA47159.1"/>
    <property type="molecule type" value="Genomic_DNA"/>
</dbReference>
<sequence>MAKQSKYYDVDGRSVPRVTSILNLIAKPQLPPWMVKVDVENLAKRIIEDDFWVVADLPEMVKAAKREHVRLRNEAAAIGTQFHAMAENYVRTRAIPDPESFSELPGEIQRMWPGFIRFMDDWKVQPVGEPESFVYDPHTRRPYGGVLDLPALVTPPKKEKPRFVILDYKTSSEIWPIHIIQAAAYFYAYEISYPDAIKKHGPLKGCVIARFDKAGVEEIKYYPRGAMRHNYRIFKCYAEAWHLNNNGDSSGDEEE</sequence>
<organism evidence="1">
    <name type="scientific">viral metagenome</name>
    <dbReference type="NCBI Taxonomy" id="1070528"/>
    <lineage>
        <taxon>unclassified sequences</taxon>
        <taxon>metagenomes</taxon>
        <taxon>organismal metagenomes</taxon>
    </lineage>
</organism>
<evidence type="ECO:0000313" key="3">
    <source>
        <dbReference type="EMBL" id="QJA77629.1"/>
    </source>
</evidence>
<evidence type="ECO:0000313" key="2">
    <source>
        <dbReference type="EMBL" id="QJA56367.1"/>
    </source>
</evidence>
<dbReference type="AlphaFoldDB" id="A0A6H1ZI68"/>
<evidence type="ECO:0008006" key="4">
    <source>
        <dbReference type="Google" id="ProtNLM"/>
    </source>
</evidence>
<dbReference type="EMBL" id="MT142293">
    <property type="protein sequence ID" value="QJA77629.1"/>
    <property type="molecule type" value="Genomic_DNA"/>
</dbReference>